<keyword evidence="1" id="KW-0479">Metal-binding</keyword>
<gene>
    <name evidence="6" type="primary">LOC128200160</name>
</gene>
<organism evidence="5 6">
    <name type="scientific">Galleria mellonella</name>
    <name type="common">Greater wax moth</name>
    <dbReference type="NCBI Taxonomy" id="7137"/>
    <lineage>
        <taxon>Eukaryota</taxon>
        <taxon>Metazoa</taxon>
        <taxon>Ecdysozoa</taxon>
        <taxon>Arthropoda</taxon>
        <taxon>Hexapoda</taxon>
        <taxon>Insecta</taxon>
        <taxon>Pterygota</taxon>
        <taxon>Neoptera</taxon>
        <taxon>Endopterygota</taxon>
        <taxon>Lepidoptera</taxon>
        <taxon>Glossata</taxon>
        <taxon>Ditrysia</taxon>
        <taxon>Pyraloidea</taxon>
        <taxon>Pyralidae</taxon>
        <taxon>Galleriinae</taxon>
        <taxon>Galleria</taxon>
    </lineage>
</organism>
<evidence type="ECO:0000256" key="1">
    <source>
        <dbReference type="ARBA" id="ARBA00022723"/>
    </source>
</evidence>
<protein>
    <submittedName>
        <fullName evidence="6">Uncharacterized protein LOC128200160</fullName>
    </submittedName>
</protein>
<evidence type="ECO:0000313" key="5">
    <source>
        <dbReference type="Proteomes" id="UP001652740"/>
    </source>
</evidence>
<accession>A0ABM3MAX0</accession>
<reference evidence="6" key="1">
    <citation type="submission" date="2025-08" db="UniProtKB">
        <authorList>
            <consortium name="RefSeq"/>
        </authorList>
    </citation>
    <scope>IDENTIFICATION</scope>
    <source>
        <tissue evidence="6">Whole larvae</tissue>
    </source>
</reference>
<keyword evidence="3" id="KW-0862">Zinc</keyword>
<dbReference type="RefSeq" id="XP_052748573.1">
    <property type="nucleotide sequence ID" value="XM_052892613.1"/>
</dbReference>
<dbReference type="Pfam" id="PF04500">
    <property type="entry name" value="FLYWCH"/>
    <property type="match status" value="1"/>
</dbReference>
<feature type="domain" description="FLYWCH-type" evidence="4">
    <location>
        <begin position="59"/>
        <end position="115"/>
    </location>
</feature>
<dbReference type="Proteomes" id="UP001652740">
    <property type="component" value="Unplaced"/>
</dbReference>
<evidence type="ECO:0000256" key="3">
    <source>
        <dbReference type="ARBA" id="ARBA00022833"/>
    </source>
</evidence>
<evidence type="ECO:0000259" key="4">
    <source>
        <dbReference type="Pfam" id="PF04500"/>
    </source>
</evidence>
<keyword evidence="2" id="KW-0863">Zinc-finger</keyword>
<keyword evidence="5" id="KW-1185">Reference proteome</keyword>
<name>A0ABM3MAX0_GALME</name>
<evidence type="ECO:0000256" key="2">
    <source>
        <dbReference type="ARBA" id="ARBA00022771"/>
    </source>
</evidence>
<dbReference type="GeneID" id="128200160"/>
<evidence type="ECO:0000313" key="6">
    <source>
        <dbReference type="RefSeq" id="XP_052748573.1"/>
    </source>
</evidence>
<sequence>MYQEYTYSKRGPIVQYIQIAGRGSMLLMYQEYTYSKKGLLCNGGTRYKCSSQYIEIAGRGSKLLMYQEYTYSKSGSIRNGGSRYTCSCNFSKNCKAHIHVSKDNIVIKAFTEHNHLPPKYAKTQKGYIKI</sequence>
<dbReference type="InterPro" id="IPR007588">
    <property type="entry name" value="Znf_FLYWCH"/>
</dbReference>
<dbReference type="Gene3D" id="2.20.25.240">
    <property type="match status" value="1"/>
</dbReference>
<proteinExistence type="predicted"/>